<proteinExistence type="predicted"/>
<dbReference type="GeneID" id="5032382"/>
<evidence type="ECO:0000313" key="2">
    <source>
        <dbReference type="Proteomes" id="UP000000600"/>
    </source>
</evidence>
<dbReference type="KEGG" id="ptm:GSPATT00014167001"/>
<protein>
    <recommendedName>
        <fullName evidence="3">Transmembrane protein</fullName>
    </recommendedName>
</protein>
<name>A0D833_PARTE</name>
<dbReference type="EMBL" id="CT868319">
    <property type="protein sequence ID" value="CAK79200.1"/>
    <property type="molecule type" value="Genomic_DNA"/>
</dbReference>
<keyword evidence="2" id="KW-1185">Reference proteome</keyword>
<organism evidence="1 2">
    <name type="scientific">Paramecium tetraurelia</name>
    <dbReference type="NCBI Taxonomy" id="5888"/>
    <lineage>
        <taxon>Eukaryota</taxon>
        <taxon>Sar</taxon>
        <taxon>Alveolata</taxon>
        <taxon>Ciliophora</taxon>
        <taxon>Intramacronucleata</taxon>
        <taxon>Oligohymenophorea</taxon>
        <taxon>Peniculida</taxon>
        <taxon>Parameciidae</taxon>
        <taxon>Paramecium</taxon>
    </lineage>
</organism>
<reference evidence="1 2" key="1">
    <citation type="journal article" date="2006" name="Nature">
        <title>Global trends of whole-genome duplications revealed by the ciliate Paramecium tetraurelia.</title>
        <authorList>
            <consortium name="Genoscope"/>
            <person name="Aury J.-M."/>
            <person name="Jaillon O."/>
            <person name="Duret L."/>
            <person name="Noel B."/>
            <person name="Jubin C."/>
            <person name="Porcel B.M."/>
            <person name="Segurens B."/>
            <person name="Daubin V."/>
            <person name="Anthouard V."/>
            <person name="Aiach N."/>
            <person name="Arnaiz O."/>
            <person name="Billaut A."/>
            <person name="Beisson J."/>
            <person name="Blanc I."/>
            <person name="Bouhouche K."/>
            <person name="Camara F."/>
            <person name="Duharcourt S."/>
            <person name="Guigo R."/>
            <person name="Gogendeau D."/>
            <person name="Katinka M."/>
            <person name="Keller A.-M."/>
            <person name="Kissmehl R."/>
            <person name="Klotz C."/>
            <person name="Koll F."/>
            <person name="Le Moue A."/>
            <person name="Lepere C."/>
            <person name="Malinsky S."/>
            <person name="Nowacki M."/>
            <person name="Nowak J.K."/>
            <person name="Plattner H."/>
            <person name="Poulain J."/>
            <person name="Ruiz F."/>
            <person name="Serrano V."/>
            <person name="Zagulski M."/>
            <person name="Dessen P."/>
            <person name="Betermier M."/>
            <person name="Weissenbach J."/>
            <person name="Scarpelli C."/>
            <person name="Schachter V."/>
            <person name="Sperling L."/>
            <person name="Meyer E."/>
            <person name="Cohen J."/>
            <person name="Wincker P."/>
        </authorList>
    </citation>
    <scope>NUCLEOTIDE SEQUENCE [LARGE SCALE GENOMIC DNA]</scope>
    <source>
        <strain evidence="1 2">Stock d4-2</strain>
    </source>
</reference>
<dbReference type="Proteomes" id="UP000000600">
    <property type="component" value="Unassembled WGS sequence"/>
</dbReference>
<dbReference type="RefSeq" id="XP_001446597.1">
    <property type="nucleotide sequence ID" value="XM_001446560.2"/>
</dbReference>
<sequence>MGFFSLLDIDTECYRVSRCSTFNRSVSENWPSLLRNRGYNIYFRQISEICSIHYLYFSIDQYLISRQVQLKYLNLKKQIGEFKKTSQITIYDRNQKNLISFQVILVQVFQGKFLKQNKIQLFSLLNRKLSKIIELFQIQVPYGILFQYLIQVKIKQQLSCILSCVMPKIRLLVIVCQSNVLLSLRRNYQLLKKQSLAQFLQNHFLGNQLTNMINNICQVNLKAFENEVRQNFFFYLMLQGMDNSEFLQDRITLLLFQEQQWGLIVKFSHAKYHYYLINSIMIYLSR</sequence>
<dbReference type="HOGENOM" id="CLU_974733_0_0_1"/>
<accession>A0D833</accession>
<gene>
    <name evidence="1" type="ORF">GSPATT00014167001</name>
</gene>
<dbReference type="InParanoid" id="A0D833"/>
<evidence type="ECO:0000313" key="1">
    <source>
        <dbReference type="EMBL" id="CAK79200.1"/>
    </source>
</evidence>
<dbReference type="AlphaFoldDB" id="A0D833"/>
<evidence type="ECO:0008006" key="3">
    <source>
        <dbReference type="Google" id="ProtNLM"/>
    </source>
</evidence>